<feature type="region of interest" description="Disordered" evidence="1">
    <location>
        <begin position="71"/>
        <end position="97"/>
    </location>
</feature>
<evidence type="ECO:0000313" key="4">
    <source>
        <dbReference type="Proteomes" id="UP000003330"/>
    </source>
</evidence>
<dbReference type="Proteomes" id="UP000003330">
    <property type="component" value="Unassembled WGS sequence"/>
</dbReference>
<dbReference type="InterPro" id="IPR041324">
    <property type="entry name" value="AgI/II_N"/>
</dbReference>
<sequence>MTKQCHHHFLVNQEKGEKRVFRKSKKYRTLCSVALGTLATAIVAWNGNVSHADEVTAPLDNAIQRTENPATNLQEAQPNAVSEQAGSLEATGQSEGALSVTVPHDTVTNAVEAAQVEGVTTVQDSPMDLGNTTSASETTTQLDKAEADAAKQVQAITSVTESYKTEKATYEAEKNRVETHNSELTSAYDKATQAGNVLNQAVDAKVSELDKSKVSIATETVTSGDGKSVSGYTDYVNAISLIDQQNKDNLADYLAKKKQVMPLLKRISLFKKKMKQVLQKSKQKMRLSQSVIKLVRKPLMRRMQQVKQRLISAIKISKIQAMRRLKPS</sequence>
<gene>
    <name evidence="3" type="ORF">STRIC_1196</name>
</gene>
<dbReference type="Pfam" id="PF18652">
    <property type="entry name" value="Adhesin_P1_N"/>
    <property type="match status" value="1"/>
</dbReference>
<comment type="caution">
    <text evidence="3">The sequence shown here is derived from an EMBL/GenBank/DDBJ whole genome shotgun (WGS) entry which is preliminary data.</text>
</comment>
<evidence type="ECO:0000256" key="1">
    <source>
        <dbReference type="SAM" id="MobiDB-lite"/>
    </source>
</evidence>
<feature type="compositionally biased region" description="Polar residues" evidence="1">
    <location>
        <begin position="71"/>
        <end position="96"/>
    </location>
</feature>
<proteinExistence type="predicted"/>
<dbReference type="InterPro" id="IPR021197">
    <property type="entry name" value="Cross-wall-target_lipo_motif"/>
</dbReference>
<evidence type="ECO:0000313" key="3">
    <source>
        <dbReference type="EMBL" id="EHI69574.1"/>
    </source>
</evidence>
<reference evidence="3 4" key="1">
    <citation type="journal article" date="2014" name="Int. J. Syst. Evol. Microbiol.">
        <title>Phylogenomics and the dynamic genome evolution of the genus Streptococcus.</title>
        <authorList>
            <consortium name="The Broad Institute Genome Sequencing Platform"/>
            <person name="Richards V.P."/>
            <person name="Palmer S.R."/>
            <person name="Pavinski Bitar P.D."/>
            <person name="Qin X."/>
            <person name="Weinstock G.M."/>
            <person name="Highlander S.K."/>
            <person name="Town C.D."/>
            <person name="Burne R.A."/>
            <person name="Stanhope M.J."/>
        </authorList>
    </citation>
    <scope>NUCLEOTIDE SEQUENCE [LARGE SCALE GENOMIC DNA]</scope>
    <source>
        <strain evidence="3 4">707-05</strain>
    </source>
</reference>
<name>G5K328_9STRE</name>
<dbReference type="NCBIfam" id="TIGR03726">
    <property type="entry name" value="strep_RK_lipo"/>
    <property type="match status" value="1"/>
</dbReference>
<evidence type="ECO:0000259" key="2">
    <source>
        <dbReference type="Pfam" id="PF18652"/>
    </source>
</evidence>
<dbReference type="STRING" id="764299.STRIC_1196"/>
<feature type="domain" description="Antigen I/II N-terminal" evidence="2">
    <location>
        <begin position="91"/>
        <end position="194"/>
    </location>
</feature>
<dbReference type="AlphaFoldDB" id="G5K328"/>
<organism evidence="3 4">
    <name type="scientific">Streptococcus ictaluri 707-05</name>
    <dbReference type="NCBI Taxonomy" id="764299"/>
    <lineage>
        <taxon>Bacteria</taxon>
        <taxon>Bacillati</taxon>
        <taxon>Bacillota</taxon>
        <taxon>Bacilli</taxon>
        <taxon>Lactobacillales</taxon>
        <taxon>Streptococcaceae</taxon>
        <taxon>Streptococcus</taxon>
    </lineage>
</organism>
<dbReference type="EMBL" id="AEUX02000006">
    <property type="protein sequence ID" value="EHI69574.1"/>
    <property type="molecule type" value="Genomic_DNA"/>
</dbReference>
<keyword evidence="4" id="KW-1185">Reference proteome</keyword>
<protein>
    <submittedName>
        <fullName evidence="3">Cross-wall-targeting lipoprotein signal</fullName>
    </submittedName>
</protein>
<keyword evidence="3" id="KW-0449">Lipoprotein</keyword>
<accession>G5K328</accession>